<dbReference type="AlphaFoldDB" id="A0A1W6JXE3"/>
<sequence>MLISVVIIAHDRKKYLNDAITSVLNQSLRRNYYEIVLVKNFYDDKIDKICKENGIKEVFVSERAVGYKASKGVENSSGDVICFLDDDDMFTEDKLSIIYEEFSKDQELVYIHNNINKIDDDGKILKNQHESTIVRNKIFITEKTMNSAKLAFRNFAEFNSSSICIKKNILDTKVLGKLYRSVDYFYLISAMYKLGKIQIDFRPLTLYRVHHSAMHFTDLDLACKYYSETTEAKKLIAEYVKNDRILHKIVNYDVYTFGLLSNILCKKKLSILTTLKILNAPIYPLKFRLKIFLASIMYKVFPDYTRKLYMSEYQKRWNI</sequence>
<evidence type="ECO:0000313" key="2">
    <source>
        <dbReference type="EMBL" id="ARM74917.1"/>
    </source>
</evidence>
<keyword evidence="3" id="KW-1185">Reference proteome</keyword>
<dbReference type="Pfam" id="PF00535">
    <property type="entry name" value="Glycos_transf_2"/>
    <property type="match status" value="1"/>
</dbReference>
<dbReference type="GeneID" id="41589653"/>
<dbReference type="Gene3D" id="3.90.550.10">
    <property type="entry name" value="Spore Coat Polysaccharide Biosynthesis Protein SpsA, Chain A"/>
    <property type="match status" value="1"/>
</dbReference>
<dbReference type="CDD" id="cd00761">
    <property type="entry name" value="Glyco_tranf_GTA_type"/>
    <property type="match status" value="1"/>
</dbReference>
<name>A0A1W6JXE3_9CREN</name>
<dbReference type="GO" id="GO:0016758">
    <property type="term" value="F:hexosyltransferase activity"/>
    <property type="evidence" value="ECO:0007669"/>
    <property type="project" value="UniProtKB-ARBA"/>
</dbReference>
<gene>
    <name evidence="2" type="ORF">B6F84_02000</name>
</gene>
<accession>A0A1W6JXE3</accession>
<dbReference type="PANTHER" id="PTHR22916">
    <property type="entry name" value="GLYCOSYLTRANSFERASE"/>
    <property type="match status" value="1"/>
</dbReference>
<dbReference type="Proteomes" id="UP000193404">
    <property type="component" value="Chromosome"/>
</dbReference>
<feature type="domain" description="Glycosyltransferase 2-like" evidence="1">
    <location>
        <begin position="4"/>
        <end position="139"/>
    </location>
</feature>
<protein>
    <recommendedName>
        <fullName evidence="1">Glycosyltransferase 2-like domain-containing protein</fullName>
    </recommendedName>
</protein>
<evidence type="ECO:0000313" key="3">
    <source>
        <dbReference type="Proteomes" id="UP000193404"/>
    </source>
</evidence>
<dbReference type="RefSeq" id="WP_148690671.1">
    <property type="nucleotide sequence ID" value="NZ_CP020477.1"/>
</dbReference>
<dbReference type="STRING" id="282676.B6F84_02000"/>
<dbReference type="InterPro" id="IPR001173">
    <property type="entry name" value="Glyco_trans_2-like"/>
</dbReference>
<dbReference type="KEGG" id="aman:B6F84_02000"/>
<dbReference type="PANTHER" id="PTHR22916:SF3">
    <property type="entry name" value="UDP-GLCNAC:BETAGAL BETA-1,3-N-ACETYLGLUCOSAMINYLTRANSFERASE-LIKE PROTEIN 1"/>
    <property type="match status" value="1"/>
</dbReference>
<dbReference type="SUPFAM" id="SSF53448">
    <property type="entry name" value="Nucleotide-diphospho-sugar transferases"/>
    <property type="match status" value="1"/>
</dbReference>
<evidence type="ECO:0000259" key="1">
    <source>
        <dbReference type="Pfam" id="PF00535"/>
    </source>
</evidence>
<reference evidence="2 3" key="1">
    <citation type="submission" date="2017-03" db="EMBL/GenBank/DDBJ databases">
        <title>Sulfur activation and transportation mechanism of thermophilic Archaea Acidianus manzaensis YN-25.</title>
        <authorList>
            <person name="Ma Y."/>
            <person name="Yang Y."/>
            <person name="Xia J."/>
        </authorList>
    </citation>
    <scope>NUCLEOTIDE SEQUENCE [LARGE SCALE GENOMIC DNA]</scope>
    <source>
        <strain evidence="2 3">YN-25</strain>
    </source>
</reference>
<dbReference type="InterPro" id="IPR029044">
    <property type="entry name" value="Nucleotide-diphossugar_trans"/>
</dbReference>
<proteinExistence type="predicted"/>
<dbReference type="OrthoDB" id="42128at2157"/>
<dbReference type="EMBL" id="CP020477">
    <property type="protein sequence ID" value="ARM74917.1"/>
    <property type="molecule type" value="Genomic_DNA"/>
</dbReference>
<organism evidence="2 3">
    <name type="scientific">Acidianus manzaensis</name>
    <dbReference type="NCBI Taxonomy" id="282676"/>
    <lineage>
        <taxon>Archaea</taxon>
        <taxon>Thermoproteota</taxon>
        <taxon>Thermoprotei</taxon>
        <taxon>Sulfolobales</taxon>
        <taxon>Sulfolobaceae</taxon>
        <taxon>Acidianus</taxon>
    </lineage>
</organism>